<keyword evidence="2" id="KW-0539">Nucleus</keyword>
<dbReference type="Proteomes" id="UP001159363">
    <property type="component" value="Chromosome 4"/>
</dbReference>
<gene>
    <name evidence="4" type="ORF">PR048_015923</name>
</gene>
<dbReference type="PANTHER" id="PTHR46711:SF1">
    <property type="entry name" value="HISTONE-LYSINE N-METHYLTRANSFERASE SETD2"/>
    <property type="match status" value="1"/>
</dbReference>
<evidence type="ECO:0000256" key="2">
    <source>
        <dbReference type="ARBA" id="ARBA00023242"/>
    </source>
</evidence>
<sequence>MIPNTRQMHQFLPFDCNSLKCYITSSSQGFQVLNASTLSTDICFDLKKKDYIACMYNSCWWLAEVNAVQEWYILYGCHMKMSYVFLHLLNYQHPRGERRTLSQLTHFVMVKELRHCRSVEDLECNENVKHKARDFVKKYMTKYGPTYERPKDDN</sequence>
<evidence type="ECO:0000256" key="1">
    <source>
        <dbReference type="ARBA" id="ARBA00004123"/>
    </source>
</evidence>
<organism evidence="4 5">
    <name type="scientific">Dryococelus australis</name>
    <dbReference type="NCBI Taxonomy" id="614101"/>
    <lineage>
        <taxon>Eukaryota</taxon>
        <taxon>Metazoa</taxon>
        <taxon>Ecdysozoa</taxon>
        <taxon>Arthropoda</taxon>
        <taxon>Hexapoda</taxon>
        <taxon>Insecta</taxon>
        <taxon>Pterygota</taxon>
        <taxon>Neoptera</taxon>
        <taxon>Polyneoptera</taxon>
        <taxon>Phasmatodea</taxon>
        <taxon>Verophasmatodea</taxon>
        <taxon>Anareolatae</taxon>
        <taxon>Phasmatidae</taxon>
        <taxon>Eurycanthinae</taxon>
        <taxon>Dryococelus</taxon>
    </lineage>
</organism>
<comment type="subcellular location">
    <subcellularLocation>
        <location evidence="1">Nucleus</location>
    </subcellularLocation>
</comment>
<dbReference type="EMBL" id="JARBHB010000005">
    <property type="protein sequence ID" value="KAJ8884066.1"/>
    <property type="molecule type" value="Genomic_DNA"/>
</dbReference>
<dbReference type="PANTHER" id="PTHR46711">
    <property type="entry name" value="HISTONE-LYSINE N-METHYLTRANSFERASE SETD2"/>
    <property type="match status" value="1"/>
</dbReference>
<feature type="domain" description="Set2 Rpb1 interacting" evidence="3">
    <location>
        <begin position="103"/>
        <end position="148"/>
    </location>
</feature>
<evidence type="ECO:0000259" key="3">
    <source>
        <dbReference type="Pfam" id="PF08236"/>
    </source>
</evidence>
<keyword evidence="5" id="KW-1185">Reference proteome</keyword>
<name>A0ABQ9HIA3_9NEOP</name>
<proteinExistence type="predicted"/>
<dbReference type="InterPro" id="IPR042294">
    <property type="entry name" value="SETD2_animal"/>
</dbReference>
<evidence type="ECO:0000313" key="5">
    <source>
        <dbReference type="Proteomes" id="UP001159363"/>
    </source>
</evidence>
<dbReference type="Gene3D" id="1.10.1740.100">
    <property type="entry name" value="Set2, Rpb1 interacting domain"/>
    <property type="match status" value="1"/>
</dbReference>
<accession>A0ABQ9HIA3</accession>
<dbReference type="InterPro" id="IPR013257">
    <property type="entry name" value="SRI"/>
</dbReference>
<reference evidence="4 5" key="1">
    <citation type="submission" date="2023-02" db="EMBL/GenBank/DDBJ databases">
        <title>LHISI_Scaffold_Assembly.</title>
        <authorList>
            <person name="Stuart O.P."/>
            <person name="Cleave R."/>
            <person name="Magrath M.J.L."/>
            <person name="Mikheyev A.S."/>
        </authorList>
    </citation>
    <scope>NUCLEOTIDE SEQUENCE [LARGE SCALE GENOMIC DNA]</scope>
    <source>
        <strain evidence="4">Daus_M_001</strain>
        <tissue evidence="4">Leg muscle</tissue>
    </source>
</reference>
<dbReference type="InterPro" id="IPR038190">
    <property type="entry name" value="SRI_sf"/>
</dbReference>
<comment type="caution">
    <text evidence="4">The sequence shown here is derived from an EMBL/GenBank/DDBJ whole genome shotgun (WGS) entry which is preliminary data.</text>
</comment>
<protein>
    <recommendedName>
        <fullName evidence="3">Set2 Rpb1 interacting domain-containing protein</fullName>
    </recommendedName>
</protein>
<dbReference type="Pfam" id="PF08236">
    <property type="entry name" value="SRI"/>
    <property type="match status" value="1"/>
</dbReference>
<evidence type="ECO:0000313" key="4">
    <source>
        <dbReference type="EMBL" id="KAJ8884066.1"/>
    </source>
</evidence>